<dbReference type="AlphaFoldDB" id="A0A2T7ECA2"/>
<name>A0A2T7ECA2_9POAL</name>
<gene>
    <name evidence="1" type="ORF">GQ55_3G224800</name>
</gene>
<reference evidence="1 2" key="1">
    <citation type="submission" date="2018-04" db="EMBL/GenBank/DDBJ databases">
        <title>WGS assembly of Panicum hallii var. hallii HAL2.</title>
        <authorList>
            <person name="Lovell J."/>
            <person name="Jenkins J."/>
            <person name="Lowry D."/>
            <person name="Mamidi S."/>
            <person name="Sreedasyam A."/>
            <person name="Weng X."/>
            <person name="Barry K."/>
            <person name="Bonette J."/>
            <person name="Campitelli B."/>
            <person name="Daum C."/>
            <person name="Gordon S."/>
            <person name="Gould B."/>
            <person name="Lipzen A."/>
            <person name="MacQueen A."/>
            <person name="Palacio-Mejia J."/>
            <person name="Plott C."/>
            <person name="Shakirov E."/>
            <person name="Shu S."/>
            <person name="Yoshinaga Y."/>
            <person name="Zane M."/>
            <person name="Rokhsar D."/>
            <person name="Grimwood J."/>
            <person name="Schmutz J."/>
            <person name="Juenger T."/>
        </authorList>
    </citation>
    <scope>NUCLEOTIDE SEQUENCE [LARGE SCALE GENOMIC DNA]</scope>
    <source>
        <strain evidence="2">cv. HAL2</strain>
    </source>
</reference>
<dbReference type="EMBL" id="CM009751">
    <property type="protein sequence ID" value="PUZ65461.1"/>
    <property type="molecule type" value="Genomic_DNA"/>
</dbReference>
<accession>A0A2T7ECA2</accession>
<sequence>MRRRVLLPTSFHGRLPDNLLSIDSFDVEEAYTGTLVRCHLQLIHLQMNC</sequence>
<dbReference type="Proteomes" id="UP000244336">
    <property type="component" value="Chromosome 3"/>
</dbReference>
<dbReference type="Gramene" id="PUZ65461">
    <property type="protein sequence ID" value="PUZ65461"/>
    <property type="gene ID" value="GQ55_3G224800"/>
</dbReference>
<evidence type="ECO:0000313" key="1">
    <source>
        <dbReference type="EMBL" id="PUZ65461.1"/>
    </source>
</evidence>
<evidence type="ECO:0000313" key="2">
    <source>
        <dbReference type="Proteomes" id="UP000244336"/>
    </source>
</evidence>
<proteinExistence type="predicted"/>
<protein>
    <submittedName>
        <fullName evidence="1">Uncharacterized protein</fullName>
    </submittedName>
</protein>
<keyword evidence="2" id="KW-1185">Reference proteome</keyword>
<organism evidence="1 2">
    <name type="scientific">Panicum hallii var. hallii</name>
    <dbReference type="NCBI Taxonomy" id="1504633"/>
    <lineage>
        <taxon>Eukaryota</taxon>
        <taxon>Viridiplantae</taxon>
        <taxon>Streptophyta</taxon>
        <taxon>Embryophyta</taxon>
        <taxon>Tracheophyta</taxon>
        <taxon>Spermatophyta</taxon>
        <taxon>Magnoliopsida</taxon>
        <taxon>Liliopsida</taxon>
        <taxon>Poales</taxon>
        <taxon>Poaceae</taxon>
        <taxon>PACMAD clade</taxon>
        <taxon>Panicoideae</taxon>
        <taxon>Panicodae</taxon>
        <taxon>Paniceae</taxon>
        <taxon>Panicinae</taxon>
        <taxon>Panicum</taxon>
        <taxon>Panicum sect. Panicum</taxon>
    </lineage>
</organism>